<evidence type="ECO:0000313" key="3">
    <source>
        <dbReference type="Proteomes" id="UP000663722"/>
    </source>
</evidence>
<keyword evidence="1" id="KW-0732">Signal</keyword>
<keyword evidence="3" id="KW-1185">Reference proteome</keyword>
<evidence type="ECO:0008006" key="4">
    <source>
        <dbReference type="Google" id="ProtNLM"/>
    </source>
</evidence>
<organism evidence="2 3">
    <name type="scientific">Desulfonema magnum</name>
    <dbReference type="NCBI Taxonomy" id="45655"/>
    <lineage>
        <taxon>Bacteria</taxon>
        <taxon>Pseudomonadati</taxon>
        <taxon>Thermodesulfobacteriota</taxon>
        <taxon>Desulfobacteria</taxon>
        <taxon>Desulfobacterales</taxon>
        <taxon>Desulfococcaceae</taxon>
        <taxon>Desulfonema</taxon>
    </lineage>
</organism>
<dbReference type="InterPro" id="IPR018247">
    <property type="entry name" value="EF_Hand_1_Ca_BS"/>
</dbReference>
<feature type="signal peptide" evidence="1">
    <location>
        <begin position="1"/>
        <end position="23"/>
    </location>
</feature>
<evidence type="ECO:0000256" key="1">
    <source>
        <dbReference type="SAM" id="SignalP"/>
    </source>
</evidence>
<dbReference type="RefSeq" id="WP_207677982.1">
    <property type="nucleotide sequence ID" value="NZ_CP061800.1"/>
</dbReference>
<dbReference type="AlphaFoldDB" id="A0A975BQ37"/>
<dbReference type="EMBL" id="CP061800">
    <property type="protein sequence ID" value="QTA89298.1"/>
    <property type="molecule type" value="Genomic_DNA"/>
</dbReference>
<name>A0A975BQ37_9BACT</name>
<sequence>MFGKKIAMSVVLSLCFFASTVLGQETTRDDAGIPLPFRIGGTVEVNGVQITNETDAGYVFTVTKPDGTSFISANGDEAEDTDGLNEHNCYIIDIPIYNKDSQPEGAEPGEPVVIHAIKDGVELPVVLIGERRDNINVSAKGQQLTVGESGDVEQIDLIVVSLADVINMLKALIAKDSGLPYVDMNEDNKIDLRDIIYGLNYISEMGL</sequence>
<reference evidence="2" key="1">
    <citation type="journal article" date="2021" name="Microb. Physiol.">
        <title>Proteogenomic Insights into the Physiology of Marine, Sulfate-Reducing, Filamentous Desulfonema limicola and Desulfonema magnum.</title>
        <authorList>
            <person name="Schnaars V."/>
            <person name="Wohlbrand L."/>
            <person name="Scheve S."/>
            <person name="Hinrichs C."/>
            <person name="Reinhardt R."/>
            <person name="Rabus R."/>
        </authorList>
    </citation>
    <scope>NUCLEOTIDE SEQUENCE</scope>
    <source>
        <strain evidence="2">4be13</strain>
    </source>
</reference>
<protein>
    <recommendedName>
        <fullName evidence="4">Dockerin domain-containing protein</fullName>
    </recommendedName>
</protein>
<accession>A0A975BQ37</accession>
<dbReference type="PROSITE" id="PS00018">
    <property type="entry name" value="EF_HAND_1"/>
    <property type="match status" value="1"/>
</dbReference>
<dbReference type="KEGG" id="dmm:dnm_053480"/>
<proteinExistence type="predicted"/>
<feature type="chain" id="PRO_5037859553" description="Dockerin domain-containing protein" evidence="1">
    <location>
        <begin position="24"/>
        <end position="207"/>
    </location>
</feature>
<evidence type="ECO:0000313" key="2">
    <source>
        <dbReference type="EMBL" id="QTA89298.1"/>
    </source>
</evidence>
<dbReference type="Proteomes" id="UP000663722">
    <property type="component" value="Chromosome"/>
</dbReference>
<gene>
    <name evidence="2" type="ORF">dnm_053480</name>
</gene>